<dbReference type="FunFam" id="1.20.1090.10:FF:000001">
    <property type="entry name" value="Aldehyde-alcohol dehydrogenase"/>
    <property type="match status" value="1"/>
</dbReference>
<dbReference type="InterPro" id="IPR018211">
    <property type="entry name" value="ADH_Fe_CS"/>
</dbReference>
<dbReference type="CDD" id="cd14861">
    <property type="entry name" value="Fe-ADH-like"/>
    <property type="match status" value="1"/>
</dbReference>
<proteinExistence type="inferred from homology"/>
<accession>A0A0F9IEH8</accession>
<dbReference type="GO" id="GO:0046872">
    <property type="term" value="F:metal ion binding"/>
    <property type="evidence" value="ECO:0007669"/>
    <property type="project" value="InterPro"/>
</dbReference>
<keyword evidence="3" id="KW-0520">NAD</keyword>
<dbReference type="InterPro" id="IPR001670">
    <property type="entry name" value="ADH_Fe/GldA"/>
</dbReference>
<dbReference type="PANTHER" id="PTHR11496">
    <property type="entry name" value="ALCOHOL DEHYDROGENASE"/>
    <property type="match status" value="1"/>
</dbReference>
<evidence type="ECO:0000259" key="4">
    <source>
        <dbReference type="Pfam" id="PF00465"/>
    </source>
</evidence>
<feature type="domain" description="Fe-containing alcohol dehydrogenase-like C-terminal" evidence="5">
    <location>
        <begin position="194"/>
        <end position="388"/>
    </location>
</feature>
<dbReference type="Gene3D" id="1.20.1090.10">
    <property type="entry name" value="Dehydroquinate synthase-like - alpha domain"/>
    <property type="match status" value="1"/>
</dbReference>
<sequence>MFEKIVRFTFPTEISYGPGAVGQLAENLKEIGINKPMVVTDPGLIKTNVFSKVQDILKNAGAAYGVFGEVHPNPLDEDIGKALETYRAEGCDGLIGLGGGSAMDAAKAVGVLAVNNGSVNDYDCATGGNLKIKGPLPPLIAIPTTSGTGSEVGRCSVITSVEQGRKFMVCHPLMMPSLAVLDPELTLELPAFLTAATGMDALTHCIESLTAPVFHPMCDAIAAKGIELVGLYLERAVKTPTDLEARAYMQLASMMGAVSFQKDLGAVHSLAHALSAVCHVQHGLANAICLIPVMKYNREVAARDYSKVAGCFGINTFGLSDLEAADKAIEAVADLIKIIGIPTTLSEIDVKESHLHELAKKAFLDPCHQTNLRPCTEKDLLTLYKKAL</sequence>
<gene>
    <name evidence="6" type="ORF">LCGC14_1590240</name>
</gene>
<evidence type="ECO:0000313" key="6">
    <source>
        <dbReference type="EMBL" id="KKM25907.1"/>
    </source>
</evidence>
<reference evidence="6" key="1">
    <citation type="journal article" date="2015" name="Nature">
        <title>Complex archaea that bridge the gap between prokaryotes and eukaryotes.</title>
        <authorList>
            <person name="Spang A."/>
            <person name="Saw J.H."/>
            <person name="Jorgensen S.L."/>
            <person name="Zaremba-Niedzwiedzka K."/>
            <person name="Martijn J."/>
            <person name="Lind A.E."/>
            <person name="van Eijk R."/>
            <person name="Schleper C."/>
            <person name="Guy L."/>
            <person name="Ettema T.J."/>
        </authorList>
    </citation>
    <scope>NUCLEOTIDE SEQUENCE</scope>
</reference>
<dbReference type="InterPro" id="IPR039697">
    <property type="entry name" value="Alcohol_dehydrogenase_Fe"/>
</dbReference>
<dbReference type="AlphaFoldDB" id="A0A0F9IEH8"/>
<comment type="similarity">
    <text evidence="1">Belongs to the iron-containing alcohol dehydrogenase family.</text>
</comment>
<protein>
    <submittedName>
        <fullName evidence="6">Uncharacterized protein</fullName>
    </submittedName>
</protein>
<dbReference type="Gene3D" id="3.40.50.1970">
    <property type="match status" value="1"/>
</dbReference>
<evidence type="ECO:0000256" key="1">
    <source>
        <dbReference type="ARBA" id="ARBA00007358"/>
    </source>
</evidence>
<keyword evidence="2" id="KW-0560">Oxidoreductase</keyword>
<organism evidence="6">
    <name type="scientific">marine sediment metagenome</name>
    <dbReference type="NCBI Taxonomy" id="412755"/>
    <lineage>
        <taxon>unclassified sequences</taxon>
        <taxon>metagenomes</taxon>
        <taxon>ecological metagenomes</taxon>
    </lineage>
</organism>
<evidence type="ECO:0000256" key="3">
    <source>
        <dbReference type="ARBA" id="ARBA00023027"/>
    </source>
</evidence>
<dbReference type="SUPFAM" id="SSF56796">
    <property type="entry name" value="Dehydroquinate synthase-like"/>
    <property type="match status" value="1"/>
</dbReference>
<dbReference type="PROSITE" id="PS00060">
    <property type="entry name" value="ADH_IRON_2"/>
    <property type="match status" value="1"/>
</dbReference>
<dbReference type="PROSITE" id="PS00913">
    <property type="entry name" value="ADH_IRON_1"/>
    <property type="match status" value="1"/>
</dbReference>
<evidence type="ECO:0000256" key="2">
    <source>
        <dbReference type="ARBA" id="ARBA00023002"/>
    </source>
</evidence>
<evidence type="ECO:0000259" key="5">
    <source>
        <dbReference type="Pfam" id="PF25137"/>
    </source>
</evidence>
<dbReference type="Pfam" id="PF25137">
    <property type="entry name" value="ADH_Fe_C"/>
    <property type="match status" value="1"/>
</dbReference>
<feature type="domain" description="Alcohol dehydrogenase iron-type/glycerol dehydrogenase GldA" evidence="4">
    <location>
        <begin position="11"/>
        <end position="183"/>
    </location>
</feature>
<comment type="caution">
    <text evidence="6">The sequence shown here is derived from an EMBL/GenBank/DDBJ whole genome shotgun (WGS) entry which is preliminary data.</text>
</comment>
<dbReference type="GO" id="GO:0004022">
    <property type="term" value="F:alcohol dehydrogenase (NAD+) activity"/>
    <property type="evidence" value="ECO:0007669"/>
    <property type="project" value="TreeGrafter"/>
</dbReference>
<dbReference type="FunFam" id="3.40.50.1970:FF:000003">
    <property type="entry name" value="Alcohol dehydrogenase, iron-containing"/>
    <property type="match status" value="1"/>
</dbReference>
<dbReference type="EMBL" id="LAZR01012616">
    <property type="protein sequence ID" value="KKM25907.1"/>
    <property type="molecule type" value="Genomic_DNA"/>
</dbReference>
<dbReference type="PANTHER" id="PTHR11496:SF102">
    <property type="entry name" value="ALCOHOL DEHYDROGENASE 4"/>
    <property type="match status" value="1"/>
</dbReference>
<name>A0A0F9IEH8_9ZZZZ</name>
<dbReference type="InterPro" id="IPR056798">
    <property type="entry name" value="ADH_Fe_C"/>
</dbReference>
<dbReference type="Pfam" id="PF00465">
    <property type="entry name" value="Fe-ADH"/>
    <property type="match status" value="1"/>
</dbReference>